<accession>A0ABY6K449</accession>
<dbReference type="Pfam" id="PF01822">
    <property type="entry name" value="WSC"/>
    <property type="match status" value="1"/>
</dbReference>
<keyword evidence="10" id="KW-0479">Metal-binding</keyword>
<evidence type="ECO:0000256" key="6">
    <source>
        <dbReference type="ARBA" id="ARBA00011972"/>
    </source>
</evidence>
<evidence type="ECO:0000313" key="22">
    <source>
        <dbReference type="EMBL" id="UYV63355.1"/>
    </source>
</evidence>
<keyword evidence="16" id="KW-1015">Disulfide bond</keyword>
<evidence type="ECO:0000259" key="20">
    <source>
        <dbReference type="Pfam" id="PF01822"/>
    </source>
</evidence>
<keyword evidence="11" id="KW-0256">Endoplasmic reticulum</keyword>
<keyword evidence="9" id="KW-0812">Transmembrane</keyword>
<evidence type="ECO:0000256" key="8">
    <source>
        <dbReference type="ARBA" id="ARBA00022679"/>
    </source>
</evidence>
<evidence type="ECO:0000256" key="10">
    <source>
        <dbReference type="ARBA" id="ARBA00022723"/>
    </source>
</evidence>
<evidence type="ECO:0000256" key="17">
    <source>
        <dbReference type="ARBA" id="ARBA00023180"/>
    </source>
</evidence>
<feature type="non-terminal residue" evidence="22">
    <location>
        <position position="1"/>
    </location>
</feature>
<dbReference type="InterPro" id="IPR043538">
    <property type="entry name" value="XYLT"/>
</dbReference>
<keyword evidence="15" id="KW-0472">Membrane</keyword>
<evidence type="ECO:0000256" key="1">
    <source>
        <dbReference type="ARBA" id="ARBA00004323"/>
    </source>
</evidence>
<name>A0ABY6K449_9ARAC</name>
<organism evidence="22 23">
    <name type="scientific">Cordylochernes scorpioides</name>
    <dbReference type="NCBI Taxonomy" id="51811"/>
    <lineage>
        <taxon>Eukaryota</taxon>
        <taxon>Metazoa</taxon>
        <taxon>Ecdysozoa</taxon>
        <taxon>Arthropoda</taxon>
        <taxon>Chelicerata</taxon>
        <taxon>Arachnida</taxon>
        <taxon>Pseudoscorpiones</taxon>
        <taxon>Cheliferoidea</taxon>
        <taxon>Chernetidae</taxon>
        <taxon>Cordylochernes</taxon>
    </lineage>
</organism>
<evidence type="ECO:0000256" key="2">
    <source>
        <dbReference type="ARBA" id="ARBA00004648"/>
    </source>
</evidence>
<evidence type="ECO:0000256" key="5">
    <source>
        <dbReference type="ARBA" id="ARBA00010195"/>
    </source>
</evidence>
<evidence type="ECO:0000256" key="18">
    <source>
        <dbReference type="ARBA" id="ARBA00042865"/>
    </source>
</evidence>
<evidence type="ECO:0000256" key="4">
    <source>
        <dbReference type="ARBA" id="ARBA00005093"/>
    </source>
</evidence>
<dbReference type="Pfam" id="PF02485">
    <property type="entry name" value="Branch"/>
    <property type="match status" value="1"/>
</dbReference>
<dbReference type="InterPro" id="IPR024448">
    <property type="entry name" value="XylT_C"/>
</dbReference>
<evidence type="ECO:0000256" key="15">
    <source>
        <dbReference type="ARBA" id="ARBA00023136"/>
    </source>
</evidence>
<comment type="pathway">
    <text evidence="4">Glycan metabolism; heparan sulfate biosynthesis.</text>
</comment>
<comment type="catalytic activity">
    <reaction evidence="19">
        <text>UDP-alpha-D-xylose + L-seryl-[protein] = 3-O-(beta-D-xylosyl)-L-seryl-[protein] + UDP + H(+)</text>
        <dbReference type="Rhea" id="RHEA:50192"/>
        <dbReference type="Rhea" id="RHEA-COMP:9863"/>
        <dbReference type="Rhea" id="RHEA-COMP:12567"/>
        <dbReference type="ChEBI" id="CHEBI:15378"/>
        <dbReference type="ChEBI" id="CHEBI:29999"/>
        <dbReference type="ChEBI" id="CHEBI:57632"/>
        <dbReference type="ChEBI" id="CHEBI:58223"/>
        <dbReference type="ChEBI" id="CHEBI:132085"/>
        <dbReference type="EC" id="2.4.2.26"/>
    </reaction>
</comment>
<dbReference type="EC" id="2.4.2.26" evidence="6"/>
<feature type="domain" description="WSC" evidence="20">
    <location>
        <begin position="160"/>
        <end position="227"/>
    </location>
</feature>
<sequence>YYESRPISSKIHFPLLGEARCTETYREVHVVQAMIIMEGGAVKATDPSKYLEEYDDEDSNVLPHRRDASARKVAPPVVSSSGQLTKLGFTPPCPISGKDALSALQRATSLRCKQEIANLTCLIQQGQFYPTHLPRYCPLDGMFPTYCSHKIYNEKPGRWIGCFDKWKEKSRPGYLDRTNHSSPSNCMKLCLREGFRYAGLVVAGRRCFCTQSLPSDPALPGVEQSKCRHRAVFSTGLPKPLKQPPLMPSIHLPPVRILFLLTVNGRSLRQVLRLISVLYHPRHFFYIHVDARQEYLHRELSRQKLPDSIRLATQRQSTIWGGVSLLQTLLRSIRSALDLGPWDYVINLSESDFPIKPLSHLEQFLAANRGHNFVKSNGRDTHKFISKQGLDKTFHECDAHMWRLGDRELPAGLRVDGGSDWIALTRNFASYVAQGEDALLRGLQTIFNHTLLPAESFFHTALHNSRFCHSVTDNNLHVTNWKRKQGCRCQYKHIVDWCGCSPNDFTTEDWPKLQATLDKPFYFGRKFEPIINQAILNKLEHWITGKKSTQGELYVLPWCPVESYWQNEFHHEDQKTDVDAAYLTAYQSLARLAAQHLACPTSSSKLLEVTLYNHHDKFQGLLVMHRLNSSHHVESFFRPVPHFRKSQVSSRLLGLQIGSQFDAKEGVFRNFAGLLGPFTELVALHRWEPSETAMTVTLVWVDPSNTVAGSFEVRVDANAQMLVHRPGLRQPLRPGVWQLLVLQRWQELGRTSFLVSPLALWRGSALSPRQVLAFHAGPRRPYLDHDFSAVEATLGLRSSPKLRTSISRNARLTGPALHTWIDNLTSEFWTLDSSCIDGYSALSCSNHLSLCNSTSWSSRHIPLPHPS</sequence>
<dbReference type="PANTHER" id="PTHR46025:SF3">
    <property type="entry name" value="XYLOSYLTRANSFERASE OXT"/>
    <property type="match status" value="1"/>
</dbReference>
<dbReference type="EMBL" id="CP092864">
    <property type="protein sequence ID" value="UYV63355.1"/>
    <property type="molecule type" value="Genomic_DNA"/>
</dbReference>
<reference evidence="22 23" key="1">
    <citation type="submission" date="2022-01" db="EMBL/GenBank/DDBJ databases">
        <title>A chromosomal length assembly of Cordylochernes scorpioides.</title>
        <authorList>
            <person name="Zeh D."/>
            <person name="Zeh J."/>
        </authorList>
    </citation>
    <scope>NUCLEOTIDE SEQUENCE [LARGE SCALE GENOMIC DNA]</scope>
    <source>
        <strain evidence="22">IN4F17</strain>
        <tissue evidence="22">Whole Body</tissue>
    </source>
</reference>
<evidence type="ECO:0000256" key="14">
    <source>
        <dbReference type="ARBA" id="ARBA00023034"/>
    </source>
</evidence>
<keyword evidence="14" id="KW-0333">Golgi apparatus</keyword>
<keyword evidence="13" id="KW-1133">Transmembrane helix</keyword>
<dbReference type="InterPro" id="IPR003406">
    <property type="entry name" value="Glyco_trans_14"/>
</dbReference>
<feature type="domain" description="Xylosyltransferase C-terminal" evidence="21">
    <location>
        <begin position="561"/>
        <end position="708"/>
    </location>
</feature>
<evidence type="ECO:0000256" key="7">
    <source>
        <dbReference type="ARBA" id="ARBA00022676"/>
    </source>
</evidence>
<evidence type="ECO:0000256" key="19">
    <source>
        <dbReference type="ARBA" id="ARBA00047847"/>
    </source>
</evidence>
<keyword evidence="8" id="KW-0808">Transferase</keyword>
<keyword evidence="23" id="KW-1185">Reference proteome</keyword>
<comment type="subcellular location">
    <subcellularLocation>
        <location evidence="2">Endoplasmic reticulum membrane</location>
        <topology evidence="2">Single-pass type II membrane protein</topology>
    </subcellularLocation>
    <subcellularLocation>
        <location evidence="1">Golgi apparatus membrane</location>
        <topology evidence="1">Single-pass type II membrane protein</topology>
    </subcellularLocation>
</comment>
<evidence type="ECO:0000256" key="13">
    <source>
        <dbReference type="ARBA" id="ARBA00022989"/>
    </source>
</evidence>
<evidence type="ECO:0000256" key="16">
    <source>
        <dbReference type="ARBA" id="ARBA00023157"/>
    </source>
</evidence>
<dbReference type="InterPro" id="IPR002889">
    <property type="entry name" value="WSC_carb-bd"/>
</dbReference>
<dbReference type="Proteomes" id="UP001235939">
    <property type="component" value="Chromosome 02"/>
</dbReference>
<evidence type="ECO:0000256" key="3">
    <source>
        <dbReference type="ARBA" id="ARBA00004840"/>
    </source>
</evidence>
<protein>
    <recommendedName>
        <fullName evidence="6">protein xylosyltransferase</fullName>
        <ecNumber evidence="6">2.4.2.26</ecNumber>
    </recommendedName>
    <alternativeName>
        <fullName evidence="18">Peptide O-xylosyltransferase</fullName>
    </alternativeName>
</protein>
<keyword evidence="7" id="KW-0328">Glycosyltransferase</keyword>
<keyword evidence="17" id="KW-0325">Glycoprotein</keyword>
<comment type="pathway">
    <text evidence="3">Glycan metabolism; chondroitin sulfate biosynthesis.</text>
</comment>
<evidence type="ECO:0000313" key="23">
    <source>
        <dbReference type="Proteomes" id="UP001235939"/>
    </source>
</evidence>
<comment type="similarity">
    <text evidence="5">Belongs to the glycosyltransferase 14 family. XylT subfamily.</text>
</comment>
<gene>
    <name evidence="22" type="ORF">LAZ67_2003834</name>
</gene>
<evidence type="ECO:0000259" key="21">
    <source>
        <dbReference type="Pfam" id="PF12529"/>
    </source>
</evidence>
<evidence type="ECO:0000256" key="11">
    <source>
        <dbReference type="ARBA" id="ARBA00022824"/>
    </source>
</evidence>
<proteinExistence type="inferred from homology"/>
<dbReference type="PANTHER" id="PTHR46025">
    <property type="entry name" value="XYLOSYLTRANSFERASE OXT"/>
    <property type="match status" value="1"/>
</dbReference>
<evidence type="ECO:0000256" key="9">
    <source>
        <dbReference type="ARBA" id="ARBA00022692"/>
    </source>
</evidence>
<keyword evidence="12" id="KW-0735">Signal-anchor</keyword>
<dbReference type="Pfam" id="PF12529">
    <property type="entry name" value="Xylo_C"/>
    <property type="match status" value="1"/>
</dbReference>
<evidence type="ECO:0000256" key="12">
    <source>
        <dbReference type="ARBA" id="ARBA00022968"/>
    </source>
</evidence>